<dbReference type="AlphaFoldDB" id="A0AAD4ENG4"/>
<name>A0AAD4ENG4_9PEZI</name>
<keyword evidence="3" id="KW-1185">Reference proteome</keyword>
<dbReference type="EMBL" id="JAHCVI010000006">
    <property type="protein sequence ID" value="KAG7284472.1"/>
    <property type="molecule type" value="Genomic_DNA"/>
</dbReference>
<gene>
    <name evidence="2" type="ORF">NEMBOFW57_010846</name>
</gene>
<dbReference type="InterPro" id="IPR052895">
    <property type="entry name" value="HetReg/Transcr_Mod"/>
</dbReference>
<feature type="domain" description="Heterokaryon incompatibility" evidence="1">
    <location>
        <begin position="48"/>
        <end position="198"/>
    </location>
</feature>
<comment type="caution">
    <text evidence="2">The sequence shown here is derived from an EMBL/GenBank/DDBJ whole genome shotgun (WGS) entry which is preliminary data.</text>
</comment>
<dbReference type="PANTHER" id="PTHR24148">
    <property type="entry name" value="ANKYRIN REPEAT DOMAIN-CONTAINING PROTEIN 39 HOMOLOG-RELATED"/>
    <property type="match status" value="1"/>
</dbReference>
<evidence type="ECO:0000313" key="2">
    <source>
        <dbReference type="EMBL" id="KAG7284472.1"/>
    </source>
</evidence>
<sequence>MAFYKQLPLSSTEPCFRLLDIQPARHLDAPLVAEAAIYDLKTPCEVEYYALSYCWGKPGRNEHLMVNQTDFPIPESLSAALRRFRALQEEQQAFGAPASWKIWVDAVCINQNDNAEKSHQVARMRDIYANAHRVLAWLGEAEEDSALALDTLRRFAVDSAKEAVAIATQLQSEAEDRRAAIQRFIQRPYFFRMWIVQELVAAKEVTLFWGSHSIDFDKACNALERMTGSGFYPFSQQTANISYVYRWRDAYHARSEKPDDEELDLRLFLDTRDRSATDPRDKIYSLFGITRDRIKKGININYKDPVRKVYSEFSKHVLITRSDLQILSAVMVRHAAASAHNLPSYVPDWTQPKYGGGFLQRYYRFKPTHLFRASGDTKPRVTVEAVVDDKGGILADAIAIEGFRLDTIARVIPIKYLLAPGRVSSTSVTQAVLSKLAADALPSPTYPHTGEPAWMAYFRALTADRTALSPRIGERYRSDNFAHFSDFDLRDPSAIPSDLPDELWEGISRDVETIVEDKDLFVTERGYIGLGHENCAAGDVVCVFLGGEVPYIVRSAPAGGHGFTFLGECYVHGVMDGEAMDGKAALEQFTLV</sequence>
<dbReference type="Pfam" id="PF06985">
    <property type="entry name" value="HET"/>
    <property type="match status" value="1"/>
</dbReference>
<evidence type="ECO:0000259" key="1">
    <source>
        <dbReference type="Pfam" id="PF06985"/>
    </source>
</evidence>
<dbReference type="Pfam" id="PF26639">
    <property type="entry name" value="Het-6_barrel"/>
    <property type="match status" value="1"/>
</dbReference>
<protein>
    <recommendedName>
        <fullName evidence="1">Heterokaryon incompatibility domain-containing protein</fullName>
    </recommendedName>
</protein>
<proteinExistence type="predicted"/>
<dbReference type="Proteomes" id="UP001197093">
    <property type="component" value="Unassembled WGS sequence"/>
</dbReference>
<accession>A0AAD4ENG4</accession>
<dbReference type="InterPro" id="IPR010730">
    <property type="entry name" value="HET"/>
</dbReference>
<organism evidence="2 3">
    <name type="scientific">Staphylotrichum longicolle</name>
    <dbReference type="NCBI Taxonomy" id="669026"/>
    <lineage>
        <taxon>Eukaryota</taxon>
        <taxon>Fungi</taxon>
        <taxon>Dikarya</taxon>
        <taxon>Ascomycota</taxon>
        <taxon>Pezizomycotina</taxon>
        <taxon>Sordariomycetes</taxon>
        <taxon>Sordariomycetidae</taxon>
        <taxon>Sordariales</taxon>
        <taxon>Chaetomiaceae</taxon>
        <taxon>Staphylotrichum</taxon>
    </lineage>
</organism>
<reference evidence="2" key="1">
    <citation type="submission" date="2023-02" db="EMBL/GenBank/DDBJ databases">
        <authorList>
            <person name="Palmer J.M."/>
        </authorList>
    </citation>
    <scope>NUCLEOTIDE SEQUENCE</scope>
    <source>
        <strain evidence="2">FW57</strain>
    </source>
</reference>
<dbReference type="PANTHER" id="PTHR24148:SF73">
    <property type="entry name" value="HET DOMAIN PROTEIN (AFU_ORTHOLOGUE AFUA_8G01020)"/>
    <property type="match status" value="1"/>
</dbReference>
<evidence type="ECO:0000313" key="3">
    <source>
        <dbReference type="Proteomes" id="UP001197093"/>
    </source>
</evidence>